<accession>A0ABP9BUK4</accession>
<dbReference type="Proteomes" id="UP001499959">
    <property type="component" value="Unassembled WGS sequence"/>
</dbReference>
<dbReference type="InterPro" id="IPR036890">
    <property type="entry name" value="HATPase_C_sf"/>
</dbReference>
<dbReference type="EMBL" id="BAABJE010000015">
    <property type="protein sequence ID" value="GAA4800381.1"/>
    <property type="molecule type" value="Genomic_DNA"/>
</dbReference>
<gene>
    <name evidence="9" type="ORF">GCM10023307_28420</name>
</gene>
<protein>
    <recommendedName>
        <fullName evidence="3">DNA topoisomerase (ATP-hydrolyzing)</fullName>
        <ecNumber evidence="3">5.6.2.2</ecNumber>
    </recommendedName>
</protein>
<evidence type="ECO:0000256" key="8">
    <source>
        <dbReference type="ARBA" id="ARBA00023235"/>
    </source>
</evidence>
<dbReference type="PANTHER" id="PTHR45866:SF1">
    <property type="entry name" value="DNA GYRASE SUBUNIT B, MITOCHONDRIAL"/>
    <property type="match status" value="1"/>
</dbReference>
<evidence type="ECO:0000256" key="1">
    <source>
        <dbReference type="ARBA" id="ARBA00000185"/>
    </source>
</evidence>
<comment type="similarity">
    <text evidence="2">Belongs to the type II topoisomerase GyrB family.</text>
</comment>
<keyword evidence="7" id="KW-0238">DNA-binding</keyword>
<evidence type="ECO:0000256" key="5">
    <source>
        <dbReference type="ARBA" id="ARBA00022840"/>
    </source>
</evidence>
<organism evidence="9 10">
    <name type="scientific">Lysobacter hankyongensis</name>
    <dbReference type="NCBI Taxonomy" id="1176535"/>
    <lineage>
        <taxon>Bacteria</taxon>
        <taxon>Pseudomonadati</taxon>
        <taxon>Pseudomonadota</taxon>
        <taxon>Gammaproteobacteria</taxon>
        <taxon>Lysobacterales</taxon>
        <taxon>Lysobacteraceae</taxon>
        <taxon>Lysobacter</taxon>
    </lineage>
</organism>
<evidence type="ECO:0000313" key="10">
    <source>
        <dbReference type="Proteomes" id="UP001499959"/>
    </source>
</evidence>
<keyword evidence="8" id="KW-0413">Isomerase</keyword>
<dbReference type="PANTHER" id="PTHR45866">
    <property type="entry name" value="DNA GYRASE/TOPOISOMERASE SUBUNIT B"/>
    <property type="match status" value="1"/>
</dbReference>
<sequence>MMAESTRYDGKNIEVLRGLEAVRRRPTMYVGDLSDRELPVRLLMQALCHAADSAVDGECTCVAIRVDGAHVDIDYDAGMPLDPAAPNGDQVALVFLSALAGCHNRKRHLSVGDELCEIGLAVLNAFCASLRVETIYRGWAAVYRFEKGKQIGDAPIVESSERDRTSISFHLDNEILGANILFDRAGLNRSIDRVRQLLPELLIDIS</sequence>
<keyword evidence="5" id="KW-0067">ATP-binding</keyword>
<proteinExistence type="inferred from homology"/>
<evidence type="ECO:0000256" key="2">
    <source>
        <dbReference type="ARBA" id="ARBA00010708"/>
    </source>
</evidence>
<comment type="caution">
    <text evidence="9">The sequence shown here is derived from an EMBL/GenBank/DDBJ whole genome shotgun (WGS) entry which is preliminary data.</text>
</comment>
<keyword evidence="6" id="KW-0799">Topoisomerase</keyword>
<reference evidence="10" key="1">
    <citation type="journal article" date="2019" name="Int. J. Syst. Evol. Microbiol.">
        <title>The Global Catalogue of Microorganisms (GCM) 10K type strain sequencing project: providing services to taxonomists for standard genome sequencing and annotation.</title>
        <authorList>
            <consortium name="The Broad Institute Genomics Platform"/>
            <consortium name="The Broad Institute Genome Sequencing Center for Infectious Disease"/>
            <person name="Wu L."/>
            <person name="Ma J."/>
        </authorList>
    </citation>
    <scope>NUCLEOTIDE SEQUENCE [LARGE SCALE GENOMIC DNA]</scope>
    <source>
        <strain evidence="10">JCM 18204</strain>
    </source>
</reference>
<evidence type="ECO:0000313" key="9">
    <source>
        <dbReference type="EMBL" id="GAA4800381.1"/>
    </source>
</evidence>
<evidence type="ECO:0000256" key="4">
    <source>
        <dbReference type="ARBA" id="ARBA00022741"/>
    </source>
</evidence>
<evidence type="ECO:0000256" key="3">
    <source>
        <dbReference type="ARBA" id="ARBA00012895"/>
    </source>
</evidence>
<evidence type="ECO:0000256" key="7">
    <source>
        <dbReference type="ARBA" id="ARBA00023125"/>
    </source>
</evidence>
<dbReference type="SUPFAM" id="SSF55874">
    <property type="entry name" value="ATPase domain of HSP90 chaperone/DNA topoisomerase II/histidine kinase"/>
    <property type="match status" value="1"/>
</dbReference>
<name>A0ABP9BUK4_9GAMM</name>
<evidence type="ECO:0000256" key="6">
    <source>
        <dbReference type="ARBA" id="ARBA00023029"/>
    </source>
</evidence>
<dbReference type="Gene3D" id="3.30.565.10">
    <property type="entry name" value="Histidine kinase-like ATPase, C-terminal domain"/>
    <property type="match status" value="1"/>
</dbReference>
<keyword evidence="4" id="KW-0547">Nucleotide-binding</keyword>
<dbReference type="EC" id="5.6.2.2" evidence="3"/>
<comment type="catalytic activity">
    <reaction evidence="1">
        <text>ATP-dependent breakage, passage and rejoining of double-stranded DNA.</text>
        <dbReference type="EC" id="5.6.2.2"/>
    </reaction>
</comment>
<keyword evidence="10" id="KW-1185">Reference proteome</keyword>